<evidence type="ECO:0000256" key="3">
    <source>
        <dbReference type="ARBA" id="ARBA00022490"/>
    </source>
</evidence>
<dbReference type="Pfam" id="PF04245">
    <property type="entry name" value="NA37"/>
    <property type="match status" value="1"/>
</dbReference>
<keyword evidence="5" id="KW-1185">Reference proteome</keyword>
<comment type="subcellular location">
    <subcellularLocation>
        <location evidence="1">Cytoplasm</location>
        <location evidence="1">Nucleoid</location>
    </subcellularLocation>
</comment>
<dbReference type="PANTHER" id="PTHR38772:SF1">
    <property type="entry name" value="NUCLEOID-ASSOCIATED PROTEIN YEJK"/>
    <property type="match status" value="1"/>
</dbReference>
<gene>
    <name evidence="4" type="primary">yejK</name>
    <name evidence="4" type="ORF">HRH59_16010</name>
</gene>
<evidence type="ECO:0000313" key="5">
    <source>
        <dbReference type="Proteomes" id="UP000523161"/>
    </source>
</evidence>
<dbReference type="NCBIfam" id="NF001557">
    <property type="entry name" value="PRK00378.1"/>
    <property type="match status" value="1"/>
</dbReference>
<dbReference type="RefSeq" id="WP_173502281.1">
    <property type="nucleotide sequence ID" value="NZ_JABSOD010000021.1"/>
</dbReference>
<organism evidence="4 5">
    <name type="scientific">Rheinheimera lutimaris</name>
    <dbReference type="NCBI Taxonomy" id="2740584"/>
    <lineage>
        <taxon>Bacteria</taxon>
        <taxon>Pseudomonadati</taxon>
        <taxon>Pseudomonadota</taxon>
        <taxon>Gammaproteobacteria</taxon>
        <taxon>Chromatiales</taxon>
        <taxon>Chromatiaceae</taxon>
        <taxon>Rheinheimera</taxon>
    </lineage>
</organism>
<evidence type="ECO:0000256" key="2">
    <source>
        <dbReference type="ARBA" id="ARBA00009035"/>
    </source>
</evidence>
<dbReference type="AlphaFoldDB" id="A0A7Y5AU19"/>
<reference evidence="4 5" key="1">
    <citation type="submission" date="2020-06" db="EMBL/GenBank/DDBJ databases">
        <title>Rheinheimera sp. nov., a marine bacterium isolated from coastal.</title>
        <authorList>
            <person name="Yu Q."/>
            <person name="Qi Y."/>
            <person name="Pu J."/>
        </authorList>
    </citation>
    <scope>NUCLEOTIDE SEQUENCE [LARGE SCALE GENOMIC DNA]</scope>
    <source>
        <strain evidence="4 5">YQF-2</strain>
    </source>
</reference>
<dbReference type="PANTHER" id="PTHR38772">
    <property type="match status" value="1"/>
</dbReference>
<comment type="caution">
    <text evidence="4">The sequence shown here is derived from an EMBL/GenBank/DDBJ whole genome shotgun (WGS) entry which is preliminary data.</text>
</comment>
<evidence type="ECO:0000313" key="4">
    <source>
        <dbReference type="EMBL" id="NRQ44049.1"/>
    </source>
</evidence>
<proteinExistence type="inferred from homology"/>
<dbReference type="GO" id="GO:0003727">
    <property type="term" value="F:single-stranded RNA binding"/>
    <property type="evidence" value="ECO:0007669"/>
    <property type="project" value="TreeGrafter"/>
</dbReference>
<name>A0A7Y5AU19_9GAMM</name>
<dbReference type="GO" id="GO:0043590">
    <property type="term" value="C:bacterial nucleoid"/>
    <property type="evidence" value="ECO:0007669"/>
    <property type="project" value="TreeGrafter"/>
</dbReference>
<evidence type="ECO:0000256" key="1">
    <source>
        <dbReference type="ARBA" id="ARBA00004453"/>
    </source>
</evidence>
<dbReference type="Proteomes" id="UP000523161">
    <property type="component" value="Unassembled WGS sequence"/>
</dbReference>
<protein>
    <submittedName>
        <fullName evidence="4">Nucleoid-associated protein YejK</fullName>
    </submittedName>
</protein>
<dbReference type="InterPro" id="IPR007358">
    <property type="entry name" value="Nucleoid_associated_NdpA"/>
</dbReference>
<dbReference type="EMBL" id="JABSOD010000021">
    <property type="protein sequence ID" value="NRQ44049.1"/>
    <property type="molecule type" value="Genomic_DNA"/>
</dbReference>
<keyword evidence="3" id="KW-0963">Cytoplasm</keyword>
<sequence length="354" mass="39860">MSVDVQQLAINYLELDEQTQSKAHYRPSLVAPTAAVAHLVEQLHLAYNGKPAKGYAAFNAAKDPQVMTVLHDWQKQTSDFLVLANTSTAALEQQLQAHQLPESGYLLVCHYRYLASDYLLFCLLGSKDHFSLTEDLELATSRHLDIARMQLAARIDLTEYQSSPEQGKYISFIRGRAGRKVADFFLDFLGCEEGTDAKVNSKVVLASVEEYFTAAEFDNNEKNDARKQVFSYCEERAKAGQDVRLTELSAVIDEQEQQGFLRYCQEQQLEVAEQFPVEVKELKKLIKFSGQGAGLSLSFEQKLLGDRVQYDAHSDTLLIKGTPPNLRDQLQRFIQGYSAFDRAEGSAEQDHSAR</sequence>
<accession>A0A7Y5AU19</accession>
<comment type="similarity">
    <text evidence="2">Belongs to the YejK family.</text>
</comment>
<dbReference type="GO" id="GO:0003690">
    <property type="term" value="F:double-stranded DNA binding"/>
    <property type="evidence" value="ECO:0007669"/>
    <property type="project" value="TreeGrafter"/>
</dbReference>